<gene>
    <name evidence="7" type="ORF">RFI_14739</name>
</gene>
<dbReference type="InterPro" id="IPR008971">
    <property type="entry name" value="HSP40/DnaJ_pept-bd"/>
</dbReference>
<keyword evidence="3" id="KW-0863">Zinc-finger</keyword>
<protein>
    <recommendedName>
        <fullName evidence="6">Chaperone DnaJ C-terminal domain-containing protein</fullName>
    </recommendedName>
</protein>
<evidence type="ECO:0000259" key="6">
    <source>
        <dbReference type="Pfam" id="PF01556"/>
    </source>
</evidence>
<evidence type="ECO:0000256" key="1">
    <source>
        <dbReference type="ARBA" id="ARBA00022723"/>
    </source>
</evidence>
<comment type="caution">
    <text evidence="7">The sequence shown here is derived from an EMBL/GenBank/DDBJ whole genome shotgun (WGS) entry which is preliminary data.</text>
</comment>
<evidence type="ECO:0000313" key="8">
    <source>
        <dbReference type="Proteomes" id="UP000023152"/>
    </source>
</evidence>
<dbReference type="Proteomes" id="UP000023152">
    <property type="component" value="Unassembled WGS sequence"/>
</dbReference>
<accession>X6N8V6</accession>
<dbReference type="GO" id="GO:0008270">
    <property type="term" value="F:zinc ion binding"/>
    <property type="evidence" value="ECO:0007669"/>
    <property type="project" value="UniProtKB-KW"/>
</dbReference>
<dbReference type="FunFam" id="2.60.260.20:FF:000005">
    <property type="entry name" value="Chaperone protein dnaJ 1, mitochondrial"/>
    <property type="match status" value="1"/>
</dbReference>
<organism evidence="7 8">
    <name type="scientific">Reticulomyxa filosa</name>
    <dbReference type="NCBI Taxonomy" id="46433"/>
    <lineage>
        <taxon>Eukaryota</taxon>
        <taxon>Sar</taxon>
        <taxon>Rhizaria</taxon>
        <taxon>Retaria</taxon>
        <taxon>Foraminifera</taxon>
        <taxon>Monothalamids</taxon>
        <taxon>Reticulomyxidae</taxon>
        <taxon>Reticulomyxa</taxon>
    </lineage>
</organism>
<keyword evidence="8" id="KW-1185">Reference proteome</keyword>
<evidence type="ECO:0000256" key="3">
    <source>
        <dbReference type="ARBA" id="ARBA00022771"/>
    </source>
</evidence>
<reference evidence="7 8" key="1">
    <citation type="journal article" date="2013" name="Curr. Biol.">
        <title>The Genome of the Foraminiferan Reticulomyxa filosa.</title>
        <authorList>
            <person name="Glockner G."/>
            <person name="Hulsmann N."/>
            <person name="Schleicher M."/>
            <person name="Noegel A.A."/>
            <person name="Eichinger L."/>
            <person name="Gallinger C."/>
            <person name="Pawlowski J."/>
            <person name="Sierra R."/>
            <person name="Euteneuer U."/>
            <person name="Pillet L."/>
            <person name="Moustafa A."/>
            <person name="Platzer M."/>
            <person name="Groth M."/>
            <person name="Szafranski K."/>
            <person name="Schliwa M."/>
        </authorList>
    </citation>
    <scope>NUCLEOTIDE SEQUENCE [LARGE SCALE GENOMIC DNA]</scope>
</reference>
<feature type="domain" description="Chaperone DnaJ C-terminal" evidence="6">
    <location>
        <begin position="6"/>
        <end position="87"/>
    </location>
</feature>
<dbReference type="PANTHER" id="PTHR43096">
    <property type="entry name" value="DNAJ HOMOLOG 1, MITOCHONDRIAL-RELATED"/>
    <property type="match status" value="1"/>
</dbReference>
<dbReference type="SUPFAM" id="SSF49493">
    <property type="entry name" value="HSP40/DnaJ peptide-binding domain"/>
    <property type="match status" value="1"/>
</dbReference>
<dbReference type="Gene3D" id="2.60.260.20">
    <property type="entry name" value="Urease metallochaperone UreE, N-terminal domain"/>
    <property type="match status" value="1"/>
</dbReference>
<keyword evidence="4" id="KW-0862">Zinc</keyword>
<dbReference type="GO" id="GO:0042026">
    <property type="term" value="P:protein refolding"/>
    <property type="evidence" value="ECO:0007669"/>
    <property type="project" value="TreeGrafter"/>
</dbReference>
<dbReference type="AlphaFoldDB" id="X6N8V6"/>
<sequence length="112" mass="12664">MLKKKKVASHPKFERHGSDIHVAVDVPIHIAMLGGTVTVPTLTGEAEVRVKSGTQHDHKEVMRSKGITEHGTFRTGHQYLHFNVIIPKNLTETQKQLMEEFAKIEESKKQKT</sequence>
<keyword evidence="2" id="KW-0677">Repeat</keyword>
<dbReference type="InterPro" id="IPR002939">
    <property type="entry name" value="DnaJ_C"/>
</dbReference>
<evidence type="ECO:0000313" key="7">
    <source>
        <dbReference type="EMBL" id="ETO22461.1"/>
    </source>
</evidence>
<dbReference type="GO" id="GO:0051082">
    <property type="term" value="F:unfolded protein binding"/>
    <property type="evidence" value="ECO:0007669"/>
    <property type="project" value="InterPro"/>
</dbReference>
<evidence type="ECO:0000256" key="2">
    <source>
        <dbReference type="ARBA" id="ARBA00022737"/>
    </source>
</evidence>
<keyword evidence="1" id="KW-0479">Metal-binding</keyword>
<name>X6N8V6_RETFI</name>
<proteinExistence type="predicted"/>
<dbReference type="OrthoDB" id="10256793at2759"/>
<dbReference type="PANTHER" id="PTHR43096:SF52">
    <property type="entry name" value="DNAJ HOMOLOG 1, MITOCHONDRIAL-RELATED"/>
    <property type="match status" value="1"/>
</dbReference>
<evidence type="ECO:0000256" key="4">
    <source>
        <dbReference type="ARBA" id="ARBA00022833"/>
    </source>
</evidence>
<dbReference type="CDD" id="cd10747">
    <property type="entry name" value="DnaJ_C"/>
    <property type="match status" value="1"/>
</dbReference>
<evidence type="ECO:0000256" key="5">
    <source>
        <dbReference type="ARBA" id="ARBA00023186"/>
    </source>
</evidence>
<dbReference type="EMBL" id="ASPP01010719">
    <property type="protein sequence ID" value="ETO22461.1"/>
    <property type="molecule type" value="Genomic_DNA"/>
</dbReference>
<keyword evidence="5" id="KW-0143">Chaperone</keyword>
<dbReference type="Pfam" id="PF01556">
    <property type="entry name" value="DnaJ_C"/>
    <property type="match status" value="1"/>
</dbReference>
<dbReference type="GO" id="GO:0005737">
    <property type="term" value="C:cytoplasm"/>
    <property type="evidence" value="ECO:0007669"/>
    <property type="project" value="TreeGrafter"/>
</dbReference>